<dbReference type="PaxDb" id="3708-A0A078HK53"/>
<reference evidence="2 3" key="1">
    <citation type="journal article" date="2014" name="Science">
        <title>Plant genetics. Early allopolyploid evolution in the post-Neolithic Brassica napus oilseed genome.</title>
        <authorList>
            <person name="Chalhoub B."/>
            <person name="Denoeud F."/>
            <person name="Liu S."/>
            <person name="Parkin I.A."/>
            <person name="Tang H."/>
            <person name="Wang X."/>
            <person name="Chiquet J."/>
            <person name="Belcram H."/>
            <person name="Tong C."/>
            <person name="Samans B."/>
            <person name="Correa M."/>
            <person name="Da Silva C."/>
            <person name="Just J."/>
            <person name="Falentin C."/>
            <person name="Koh C.S."/>
            <person name="Le Clainche I."/>
            <person name="Bernard M."/>
            <person name="Bento P."/>
            <person name="Noel B."/>
            <person name="Labadie K."/>
            <person name="Alberti A."/>
            <person name="Charles M."/>
            <person name="Arnaud D."/>
            <person name="Guo H."/>
            <person name="Daviaud C."/>
            <person name="Alamery S."/>
            <person name="Jabbari K."/>
            <person name="Zhao M."/>
            <person name="Edger P.P."/>
            <person name="Chelaifa H."/>
            <person name="Tack D."/>
            <person name="Lassalle G."/>
            <person name="Mestiri I."/>
            <person name="Schnel N."/>
            <person name="Le Paslier M.C."/>
            <person name="Fan G."/>
            <person name="Renault V."/>
            <person name="Bayer P.E."/>
            <person name="Golicz A.A."/>
            <person name="Manoli S."/>
            <person name="Lee T.H."/>
            <person name="Thi V.H."/>
            <person name="Chalabi S."/>
            <person name="Hu Q."/>
            <person name="Fan C."/>
            <person name="Tollenaere R."/>
            <person name="Lu Y."/>
            <person name="Battail C."/>
            <person name="Shen J."/>
            <person name="Sidebottom C.H."/>
            <person name="Wang X."/>
            <person name="Canaguier A."/>
            <person name="Chauveau A."/>
            <person name="Berard A."/>
            <person name="Deniot G."/>
            <person name="Guan M."/>
            <person name="Liu Z."/>
            <person name="Sun F."/>
            <person name="Lim Y.P."/>
            <person name="Lyons E."/>
            <person name="Town C.D."/>
            <person name="Bancroft I."/>
            <person name="Wang X."/>
            <person name="Meng J."/>
            <person name="Ma J."/>
            <person name="Pires J.C."/>
            <person name="King G.J."/>
            <person name="Brunel D."/>
            <person name="Delourme R."/>
            <person name="Renard M."/>
            <person name="Aury J.M."/>
            <person name="Adams K.L."/>
            <person name="Batley J."/>
            <person name="Snowdon R.J."/>
            <person name="Tost J."/>
            <person name="Edwards D."/>
            <person name="Zhou Y."/>
            <person name="Hua W."/>
            <person name="Sharpe A.G."/>
            <person name="Paterson A.H."/>
            <person name="Guan C."/>
            <person name="Wincker P."/>
        </authorList>
    </citation>
    <scope>NUCLEOTIDE SEQUENCE [LARGE SCALE GENOMIC DNA]</scope>
    <source>
        <strain evidence="3">cv. Darmor-bzh</strain>
    </source>
</reference>
<gene>
    <name evidence="2" type="primary">BnaA09g08590D</name>
    <name evidence="2" type="ORF">GSBRNA2T00063726001</name>
</gene>
<feature type="compositionally biased region" description="Low complexity" evidence="1">
    <location>
        <begin position="100"/>
        <end position="110"/>
    </location>
</feature>
<evidence type="ECO:0000313" key="2">
    <source>
        <dbReference type="EMBL" id="CDY37238.1"/>
    </source>
</evidence>
<dbReference type="AlphaFoldDB" id="A0A078HK53"/>
<dbReference type="Gramene" id="CDY37238">
    <property type="protein sequence ID" value="CDY37238"/>
    <property type="gene ID" value="GSBRNA2T00063726001"/>
</dbReference>
<accession>A0A078HK53</accession>
<evidence type="ECO:0000256" key="1">
    <source>
        <dbReference type="SAM" id="MobiDB-lite"/>
    </source>
</evidence>
<organism evidence="2 3">
    <name type="scientific">Brassica napus</name>
    <name type="common">Rape</name>
    <dbReference type="NCBI Taxonomy" id="3708"/>
    <lineage>
        <taxon>Eukaryota</taxon>
        <taxon>Viridiplantae</taxon>
        <taxon>Streptophyta</taxon>
        <taxon>Embryophyta</taxon>
        <taxon>Tracheophyta</taxon>
        <taxon>Spermatophyta</taxon>
        <taxon>Magnoliopsida</taxon>
        <taxon>eudicotyledons</taxon>
        <taxon>Gunneridae</taxon>
        <taxon>Pentapetalae</taxon>
        <taxon>rosids</taxon>
        <taxon>malvids</taxon>
        <taxon>Brassicales</taxon>
        <taxon>Brassicaceae</taxon>
        <taxon>Brassiceae</taxon>
        <taxon>Brassica</taxon>
    </lineage>
</organism>
<sequence>MIPSFFLTKLKYYILVLTFSTVLLRWLCLRSGEELHVYGLNPSLVALLVPLRVHRSSAFFIPLISPQRRRYFAPPLFRAPHPSQLIHFGSPPISSPPPLLHSAHIPSPPP</sequence>
<keyword evidence="3" id="KW-1185">Reference proteome</keyword>
<feature type="region of interest" description="Disordered" evidence="1">
    <location>
        <begin position="91"/>
        <end position="110"/>
    </location>
</feature>
<protein>
    <submittedName>
        <fullName evidence="2">BnaA09g08590D protein</fullName>
    </submittedName>
</protein>
<evidence type="ECO:0000313" key="3">
    <source>
        <dbReference type="Proteomes" id="UP000028999"/>
    </source>
</evidence>
<dbReference type="Proteomes" id="UP000028999">
    <property type="component" value="Unassembled WGS sequence"/>
</dbReference>
<proteinExistence type="predicted"/>
<name>A0A078HK53_BRANA</name>
<dbReference type="EMBL" id="LK032395">
    <property type="protein sequence ID" value="CDY37238.1"/>
    <property type="molecule type" value="Genomic_DNA"/>
</dbReference>